<evidence type="ECO:0000256" key="3">
    <source>
        <dbReference type="ARBA" id="ARBA00022475"/>
    </source>
</evidence>
<keyword evidence="5 7" id="KW-1133">Transmembrane helix</keyword>
<dbReference type="PANTHER" id="PTHR30012">
    <property type="entry name" value="GENERAL SECRETION PATHWAY PROTEIN"/>
    <property type="match status" value="1"/>
</dbReference>
<feature type="transmembrane region" description="Helical" evidence="7">
    <location>
        <begin position="142"/>
        <end position="168"/>
    </location>
</feature>
<keyword evidence="3" id="KW-1003">Cell membrane</keyword>
<comment type="subcellular location">
    <subcellularLocation>
        <location evidence="1">Cell membrane</location>
        <topology evidence="1">Multi-pass membrane protein</topology>
    </subcellularLocation>
</comment>
<keyword evidence="10" id="KW-1185">Reference proteome</keyword>
<reference evidence="10" key="1">
    <citation type="submission" date="2023-07" db="EMBL/GenBank/DDBJ databases">
        <authorList>
            <person name="de Witt J."/>
        </authorList>
    </citation>
    <scope>NUCLEOTIDE SEQUENCE [LARGE SCALE GENOMIC DNA]</scope>
    <source>
        <strain evidence="10">FZJ</strain>
    </source>
</reference>
<dbReference type="PRINTS" id="PR00812">
    <property type="entry name" value="BCTERIALGSPF"/>
</dbReference>
<gene>
    <name evidence="9" type="ORF">RED13_002110</name>
</gene>
<dbReference type="Proteomes" id="UP001281217">
    <property type="component" value="Unassembled WGS sequence"/>
</dbReference>
<evidence type="ECO:0000256" key="6">
    <source>
        <dbReference type="ARBA" id="ARBA00023136"/>
    </source>
</evidence>
<sequence>MELGLNAETQAEALHLAAAQDLRVLSIRAVRRPWQHKGSGFSLLLFSQELCTLLDAGLALIDALESLTEKASTEDAGRLLGQLVRLLYEGKSFSQTLEGFPAAFPPVYVALVRSSEETGSVSDALARYVGYRQRLDELRQKIIGAAVYPLVLLCVGGGVMLFLLGYVVPRFSLVFEGLETELPWLSRQLMNTGLMLHEHQLALATTLCACIALGLVAARQPGVRQLAGRLLQRLPGLHERLFLYELARFYRSLGILLQGGIPILAAMDMASGLLGLEARTCLTAAATLIREGQSLSSALQQCRLTTPVSVRMLRAGEQAGNLGQMMERTADFHDEQIARWIDWFVRLFEPLLMTFIGLLIGTIVILMYIPIFELASSIQ</sequence>
<evidence type="ECO:0000256" key="4">
    <source>
        <dbReference type="ARBA" id="ARBA00022692"/>
    </source>
</evidence>
<organism evidence="9 10">
    <name type="scientific">Halopseudomonas formosensis</name>
    <dbReference type="NCBI Taxonomy" id="1002526"/>
    <lineage>
        <taxon>Bacteria</taxon>
        <taxon>Pseudomonadati</taxon>
        <taxon>Pseudomonadota</taxon>
        <taxon>Gammaproteobacteria</taxon>
        <taxon>Pseudomonadales</taxon>
        <taxon>Pseudomonadaceae</taxon>
        <taxon>Halopseudomonas</taxon>
    </lineage>
</organism>
<comment type="similarity">
    <text evidence="2">Belongs to the GSP F family.</text>
</comment>
<dbReference type="InterPro" id="IPR003004">
    <property type="entry name" value="GspF/PilC"/>
</dbReference>
<protein>
    <submittedName>
        <fullName evidence="9">Type II secretion system F family protein</fullName>
    </submittedName>
</protein>
<evidence type="ECO:0000256" key="5">
    <source>
        <dbReference type="ARBA" id="ARBA00022989"/>
    </source>
</evidence>
<proteinExistence type="inferred from homology"/>
<dbReference type="EMBL" id="JAVRDO010000004">
    <property type="protein sequence ID" value="MDX9687671.1"/>
    <property type="molecule type" value="Genomic_DNA"/>
</dbReference>
<dbReference type="Gene3D" id="1.20.81.30">
    <property type="entry name" value="Type II secretion system (T2SS), domain F"/>
    <property type="match status" value="2"/>
</dbReference>
<keyword evidence="4 7" id="KW-0812">Transmembrane</keyword>
<dbReference type="InterPro" id="IPR042094">
    <property type="entry name" value="T2SS_GspF_sf"/>
</dbReference>
<keyword evidence="6 7" id="KW-0472">Membrane</keyword>
<evidence type="ECO:0000313" key="9">
    <source>
        <dbReference type="EMBL" id="MDX9687671.1"/>
    </source>
</evidence>
<evidence type="ECO:0000313" key="10">
    <source>
        <dbReference type="Proteomes" id="UP001281217"/>
    </source>
</evidence>
<feature type="domain" description="Type II secretion system protein GspF" evidence="8">
    <location>
        <begin position="249"/>
        <end position="370"/>
    </location>
</feature>
<feature type="transmembrane region" description="Helical" evidence="7">
    <location>
        <begin position="351"/>
        <end position="371"/>
    </location>
</feature>
<evidence type="ECO:0000256" key="1">
    <source>
        <dbReference type="ARBA" id="ARBA00004651"/>
    </source>
</evidence>
<feature type="domain" description="Type II secretion system protein GspF" evidence="8">
    <location>
        <begin position="46"/>
        <end position="169"/>
    </location>
</feature>
<evidence type="ECO:0000256" key="7">
    <source>
        <dbReference type="SAM" id="Phobius"/>
    </source>
</evidence>
<accession>A0ABU5BYD5</accession>
<dbReference type="Pfam" id="PF00482">
    <property type="entry name" value="T2SSF"/>
    <property type="match status" value="2"/>
</dbReference>
<name>A0ABU5BYD5_9GAMM</name>
<dbReference type="RefSeq" id="WP_320331360.1">
    <property type="nucleotide sequence ID" value="NZ_JAVRDO010000004.1"/>
</dbReference>
<comment type="caution">
    <text evidence="9">The sequence shown here is derived from an EMBL/GenBank/DDBJ whole genome shotgun (WGS) entry which is preliminary data.</text>
</comment>
<feature type="transmembrane region" description="Helical" evidence="7">
    <location>
        <begin position="199"/>
        <end position="218"/>
    </location>
</feature>
<dbReference type="PANTHER" id="PTHR30012:SF0">
    <property type="entry name" value="TYPE II SECRETION SYSTEM PROTEIN F-RELATED"/>
    <property type="match status" value="1"/>
</dbReference>
<dbReference type="InterPro" id="IPR018076">
    <property type="entry name" value="T2SS_GspF_dom"/>
</dbReference>
<evidence type="ECO:0000256" key="2">
    <source>
        <dbReference type="ARBA" id="ARBA00005745"/>
    </source>
</evidence>
<evidence type="ECO:0000259" key="8">
    <source>
        <dbReference type="Pfam" id="PF00482"/>
    </source>
</evidence>